<dbReference type="EMBL" id="AP024525">
    <property type="protein sequence ID" value="BCT75563.1"/>
    <property type="molecule type" value="Genomic_DNA"/>
</dbReference>
<evidence type="ECO:0000313" key="2">
    <source>
        <dbReference type="EMBL" id="BCT75563.1"/>
    </source>
</evidence>
<gene>
    <name evidence="2" type="ORF">SCMU_14050</name>
</gene>
<protein>
    <recommendedName>
        <fullName evidence="4">HNH endonuclease</fullName>
    </recommendedName>
</protein>
<accession>A0ABM7PTJ5</accession>
<name>A0ABM7PTJ5_SINCY</name>
<dbReference type="Proteomes" id="UP001319861">
    <property type="component" value="Chromosome"/>
</dbReference>
<proteinExistence type="predicted"/>
<evidence type="ECO:0000313" key="3">
    <source>
        <dbReference type="Proteomes" id="UP001319861"/>
    </source>
</evidence>
<feature type="compositionally biased region" description="Basic and acidic residues" evidence="1">
    <location>
        <begin position="15"/>
        <end position="26"/>
    </location>
</feature>
<evidence type="ECO:0000256" key="1">
    <source>
        <dbReference type="SAM" id="MobiDB-lite"/>
    </source>
</evidence>
<evidence type="ECO:0008006" key="4">
    <source>
        <dbReference type="Google" id="ProtNLM"/>
    </source>
</evidence>
<reference evidence="2 3" key="1">
    <citation type="journal article" date="2021" name="J. Biosci. Bioeng.">
        <title>Identification and characterization of a chc gene cluster responsible for the aromatization pathway of cyclohexanecarboxylate degradation in Sinomonas cyclohexanicum ATCC 51369.</title>
        <authorList>
            <person name="Yamamoto T."/>
            <person name="Hasegawa Y."/>
            <person name="Lau P.C.K."/>
            <person name="Iwaki H."/>
        </authorList>
    </citation>
    <scope>NUCLEOTIDE SEQUENCE [LARGE SCALE GENOMIC DNA]</scope>
    <source>
        <strain evidence="2 3">ATCC 51369</strain>
    </source>
</reference>
<organism evidence="2 3">
    <name type="scientific">Sinomonas cyclohexanicum</name>
    <name type="common">Corynebacterium cyclohexanicum</name>
    <dbReference type="NCBI Taxonomy" id="322009"/>
    <lineage>
        <taxon>Bacteria</taxon>
        <taxon>Bacillati</taxon>
        <taxon>Actinomycetota</taxon>
        <taxon>Actinomycetes</taxon>
        <taxon>Micrococcales</taxon>
        <taxon>Micrococcaceae</taxon>
        <taxon>Sinomonas</taxon>
    </lineage>
</organism>
<sequence>MGGGDVSNGAFTASEARHLAEPDDRCDRCGEPTDGSALCWHHAEEQYEAELQATEGNEEHMS</sequence>
<feature type="region of interest" description="Disordered" evidence="1">
    <location>
        <begin position="1"/>
        <end position="26"/>
    </location>
</feature>
<keyword evidence="3" id="KW-1185">Reference proteome</keyword>